<dbReference type="RefSeq" id="WP_177110275.1">
    <property type="nucleotide sequence ID" value="NZ_JACASD010000009.1"/>
</dbReference>
<proteinExistence type="predicted"/>
<name>A0A7Y8FXZ4_9PSED</name>
<accession>A0A7Y8FXZ4</accession>
<organism evidence="1 2">
    <name type="scientific">Pseudomonas reactans</name>
    <dbReference type="NCBI Taxonomy" id="117680"/>
    <lineage>
        <taxon>Bacteria</taxon>
        <taxon>Pseudomonadati</taxon>
        <taxon>Pseudomonadota</taxon>
        <taxon>Gammaproteobacteria</taxon>
        <taxon>Pseudomonadales</taxon>
        <taxon>Pseudomonadaceae</taxon>
        <taxon>Pseudomonas</taxon>
    </lineage>
</organism>
<dbReference type="Proteomes" id="UP000585226">
    <property type="component" value="Unassembled WGS sequence"/>
</dbReference>
<gene>
    <name evidence="1" type="ORF">HX893_03735</name>
</gene>
<evidence type="ECO:0000313" key="1">
    <source>
        <dbReference type="EMBL" id="NWE87239.1"/>
    </source>
</evidence>
<dbReference type="EMBL" id="JACASD010000009">
    <property type="protein sequence ID" value="NWE87239.1"/>
    <property type="molecule type" value="Genomic_DNA"/>
</dbReference>
<protein>
    <submittedName>
        <fullName evidence="1">Uncharacterized protein</fullName>
    </submittedName>
</protein>
<comment type="caution">
    <text evidence="1">The sequence shown here is derived from an EMBL/GenBank/DDBJ whole genome shotgun (WGS) entry which is preliminary data.</text>
</comment>
<evidence type="ECO:0000313" key="2">
    <source>
        <dbReference type="Proteomes" id="UP000585226"/>
    </source>
</evidence>
<reference evidence="1 2" key="1">
    <citation type="submission" date="2020-04" db="EMBL/GenBank/DDBJ databases">
        <title>Molecular characterization of pseudomonads from Agaricus bisporus reveal novel blotch 2 pathogens in Western Europe.</title>
        <authorList>
            <person name="Taparia T."/>
            <person name="Krijger M."/>
            <person name="Haynes E."/>
            <person name="Elpinstone J.G."/>
            <person name="Noble R."/>
            <person name="Van Der Wolf J."/>
        </authorList>
    </citation>
    <scope>NUCLEOTIDE SEQUENCE [LARGE SCALE GENOMIC DNA]</scope>
    <source>
        <strain evidence="1 2">P8021</strain>
    </source>
</reference>
<dbReference type="AlphaFoldDB" id="A0A7Y8FXZ4"/>
<sequence>MNHVTELEATYYSEPINDSFYTFKLTSADHHSGKLAGVSGKGQFLGETLDGWFSWENGVLPYKVNIYFDDHAEVAYLLCDDKKFDRLYGKLKKYPKPVMAPPDFPVGDEIYDIVFNKDKTANTPQPSTNVVSG</sequence>